<dbReference type="AlphaFoldDB" id="E4TY73"/>
<evidence type="ECO:0000313" key="2">
    <source>
        <dbReference type="Proteomes" id="UP000008721"/>
    </source>
</evidence>
<dbReference type="KEGG" id="sku:Sulku_1330"/>
<sequence length="91" mass="10635">MTALSSVVLRLMGEQYTLPTPYSSLICDLFVHNGFSYCRTPTKWLMRPVHGRLWKKISRSTFEFEHSAYKTKINQSQAKGLLKYTQLEFDL</sequence>
<keyword evidence="2" id="KW-1185">Reference proteome</keyword>
<dbReference type="HOGENOM" id="CLU_2425855_0_0_7"/>
<dbReference type="EMBL" id="CP002355">
    <property type="protein sequence ID" value="ADR33993.1"/>
    <property type="molecule type" value="Genomic_DNA"/>
</dbReference>
<gene>
    <name evidence="1" type="ordered locus">Sulku_1330</name>
</gene>
<name>E4TY73_SULKY</name>
<dbReference type="Proteomes" id="UP000008721">
    <property type="component" value="Chromosome"/>
</dbReference>
<protein>
    <submittedName>
        <fullName evidence="1">Uncharacterized protein</fullName>
    </submittedName>
</protein>
<accession>E4TY73</accession>
<dbReference type="STRING" id="709032.Sulku_1330"/>
<proteinExistence type="predicted"/>
<organism evidence="1 2">
    <name type="scientific">Sulfuricurvum kujiense (strain ATCC BAA-921 / DSM 16994 / JCM 11577 / YK-1)</name>
    <dbReference type="NCBI Taxonomy" id="709032"/>
    <lineage>
        <taxon>Bacteria</taxon>
        <taxon>Pseudomonadati</taxon>
        <taxon>Campylobacterota</taxon>
        <taxon>Epsilonproteobacteria</taxon>
        <taxon>Campylobacterales</taxon>
        <taxon>Sulfurimonadaceae</taxon>
        <taxon>Sulfuricurvum</taxon>
    </lineage>
</organism>
<evidence type="ECO:0000313" key="1">
    <source>
        <dbReference type="EMBL" id="ADR33993.1"/>
    </source>
</evidence>
<reference evidence="1 2" key="1">
    <citation type="journal article" date="2012" name="Stand. Genomic Sci.">
        <title>Complete genome sequence of the sulfur compounds oxidizing chemolithoautotroph Sulfuricurvum kujiense type strain (YK-1(T)).</title>
        <authorList>
            <person name="Han C."/>
            <person name="Kotsyurbenko O."/>
            <person name="Chertkov O."/>
            <person name="Held B."/>
            <person name="Lapidus A."/>
            <person name="Nolan M."/>
            <person name="Lucas S."/>
            <person name="Hammon N."/>
            <person name="Deshpande S."/>
            <person name="Cheng J.F."/>
            <person name="Tapia R."/>
            <person name="Goodwin L.A."/>
            <person name="Pitluck S."/>
            <person name="Liolios K."/>
            <person name="Pagani I."/>
            <person name="Ivanova N."/>
            <person name="Mavromatis K."/>
            <person name="Mikhailova N."/>
            <person name="Pati A."/>
            <person name="Chen A."/>
            <person name="Palaniappan K."/>
            <person name="Land M."/>
            <person name="Hauser L."/>
            <person name="Chang Y.J."/>
            <person name="Jeffries C.D."/>
            <person name="Brambilla E.M."/>
            <person name="Rohde M."/>
            <person name="Spring S."/>
            <person name="Sikorski J."/>
            <person name="Goker M."/>
            <person name="Woyke T."/>
            <person name="Bristow J."/>
            <person name="Eisen J.A."/>
            <person name="Markowitz V."/>
            <person name="Hugenholtz P."/>
            <person name="Kyrpides N.C."/>
            <person name="Klenk H.P."/>
            <person name="Detter J.C."/>
        </authorList>
    </citation>
    <scope>NUCLEOTIDE SEQUENCE [LARGE SCALE GENOMIC DNA]</scope>
    <source>
        <strain evidence="2">ATCC BAA-921 / DSM 16994 / JCM 11577 / YK-1</strain>
    </source>
</reference>